<organism evidence="2 3">
    <name type="scientific">Salix brachista</name>
    <dbReference type="NCBI Taxonomy" id="2182728"/>
    <lineage>
        <taxon>Eukaryota</taxon>
        <taxon>Viridiplantae</taxon>
        <taxon>Streptophyta</taxon>
        <taxon>Embryophyta</taxon>
        <taxon>Tracheophyta</taxon>
        <taxon>Spermatophyta</taxon>
        <taxon>Magnoliopsida</taxon>
        <taxon>eudicotyledons</taxon>
        <taxon>Gunneridae</taxon>
        <taxon>Pentapetalae</taxon>
        <taxon>rosids</taxon>
        <taxon>fabids</taxon>
        <taxon>Malpighiales</taxon>
        <taxon>Salicaceae</taxon>
        <taxon>Saliceae</taxon>
        <taxon>Salix</taxon>
    </lineage>
</organism>
<feature type="compositionally biased region" description="Basic and acidic residues" evidence="1">
    <location>
        <begin position="293"/>
        <end position="306"/>
    </location>
</feature>
<protein>
    <submittedName>
        <fullName evidence="2">Uncharacterized protein</fullName>
    </submittedName>
</protein>
<feature type="region of interest" description="Disordered" evidence="1">
    <location>
        <begin position="21"/>
        <end position="61"/>
    </location>
</feature>
<dbReference type="Proteomes" id="UP000326939">
    <property type="component" value="Chromosome 19"/>
</dbReference>
<reference evidence="3" key="1">
    <citation type="journal article" date="2019" name="Gigascience">
        <title>De novo genome assembly of the endangered Acer yangbiense, a plant species with extremely small populations endemic to Yunnan Province, China.</title>
        <authorList>
            <person name="Yang J."/>
            <person name="Wariss H.M."/>
            <person name="Tao L."/>
            <person name="Zhang R."/>
            <person name="Yun Q."/>
            <person name="Hollingsworth P."/>
            <person name="Dao Z."/>
            <person name="Luo G."/>
            <person name="Guo H."/>
            <person name="Ma Y."/>
            <person name="Sun W."/>
        </authorList>
    </citation>
    <scope>NUCLEOTIDE SEQUENCE [LARGE SCALE GENOMIC DNA]</scope>
    <source>
        <strain evidence="3">cv. br00</strain>
    </source>
</reference>
<proteinExistence type="predicted"/>
<evidence type="ECO:0000313" key="2">
    <source>
        <dbReference type="EMBL" id="KAB5512071.1"/>
    </source>
</evidence>
<dbReference type="AlphaFoldDB" id="A0A5N5IYP8"/>
<feature type="region of interest" description="Disordered" evidence="1">
    <location>
        <begin position="260"/>
        <end position="309"/>
    </location>
</feature>
<evidence type="ECO:0000256" key="1">
    <source>
        <dbReference type="SAM" id="MobiDB-lite"/>
    </source>
</evidence>
<gene>
    <name evidence="2" type="ORF">DKX38_029099</name>
</gene>
<evidence type="ECO:0000313" key="3">
    <source>
        <dbReference type="Proteomes" id="UP000326939"/>
    </source>
</evidence>
<sequence>MGTHFLLLQLSFPAKTTPPSLPLLNHNNHHLSTGNHTSRPSGPRLAWKNHGPTSTGRSRFNFEDELNTDSGDYDDEFGFSGTGKQRRNLFSLTLMFMVMREALISCEDISLSVDCSNIFKLGSHVFKKGARNKAYLGRVLAGLWLISNLELVAKEDLQRVIKAFGWMIPAVAVSFLLGTDNPNAFLMALAVPLGQTALSLVLDKVWGTTSTNPKRRSRTKTRKKPFARASSKTKKTEPKAGEYKTNEQKGSYQSWVAAADGGSTKKNTSRAPGFGGWDDLDKASYKAAGRRSQKGDERPKQNEGKLSRRRRVRDRPLLLRLLIAVFPFLDSWSKFLS</sequence>
<dbReference type="PANTHER" id="PTHR35719">
    <property type="entry name" value="OS01G0680600 PROTEIN"/>
    <property type="match status" value="1"/>
</dbReference>
<keyword evidence="3" id="KW-1185">Reference proteome</keyword>
<accession>A0A5N5IYP8</accession>
<dbReference type="PANTHER" id="PTHR35719:SF5">
    <property type="entry name" value="T6K12.7 PROTEIN"/>
    <property type="match status" value="1"/>
</dbReference>
<feature type="compositionally biased region" description="Low complexity" evidence="1">
    <location>
        <begin position="22"/>
        <end position="38"/>
    </location>
</feature>
<name>A0A5N5IYP8_9ROSI</name>
<feature type="compositionally biased region" description="Basic and acidic residues" evidence="1">
    <location>
        <begin position="234"/>
        <end position="247"/>
    </location>
</feature>
<feature type="compositionally biased region" description="Basic residues" evidence="1">
    <location>
        <begin position="213"/>
        <end position="226"/>
    </location>
</feature>
<feature type="region of interest" description="Disordered" evidence="1">
    <location>
        <begin position="209"/>
        <end position="248"/>
    </location>
</feature>
<dbReference type="EMBL" id="VDCV01000019">
    <property type="protein sequence ID" value="KAB5512071.1"/>
    <property type="molecule type" value="Genomic_DNA"/>
</dbReference>
<comment type="caution">
    <text evidence="2">The sequence shown here is derived from an EMBL/GenBank/DDBJ whole genome shotgun (WGS) entry which is preliminary data.</text>
</comment>